<evidence type="ECO:0000256" key="1">
    <source>
        <dbReference type="SAM" id="MobiDB-lite"/>
    </source>
</evidence>
<dbReference type="Proteomes" id="UP001153076">
    <property type="component" value="Unassembled WGS sequence"/>
</dbReference>
<comment type="caution">
    <text evidence="2">The sequence shown here is derived from an EMBL/GenBank/DDBJ whole genome shotgun (WGS) entry which is preliminary data.</text>
</comment>
<dbReference type="InterPro" id="IPR011990">
    <property type="entry name" value="TPR-like_helical_dom_sf"/>
</dbReference>
<name>A0A9Q1KX95_9CARY</name>
<evidence type="ECO:0000313" key="3">
    <source>
        <dbReference type="Proteomes" id="UP001153076"/>
    </source>
</evidence>
<dbReference type="EMBL" id="JAKOGI010000009">
    <property type="protein sequence ID" value="KAJ8451369.1"/>
    <property type="molecule type" value="Genomic_DNA"/>
</dbReference>
<keyword evidence="3" id="KW-1185">Reference proteome</keyword>
<proteinExistence type="predicted"/>
<dbReference type="SUPFAM" id="SSF48452">
    <property type="entry name" value="TPR-like"/>
    <property type="match status" value="1"/>
</dbReference>
<feature type="region of interest" description="Disordered" evidence="1">
    <location>
        <begin position="76"/>
        <end position="125"/>
    </location>
</feature>
<reference evidence="2" key="1">
    <citation type="submission" date="2022-04" db="EMBL/GenBank/DDBJ databases">
        <title>Carnegiea gigantea Genome sequencing and assembly v2.</title>
        <authorList>
            <person name="Copetti D."/>
            <person name="Sanderson M.J."/>
            <person name="Burquez A."/>
            <person name="Wojciechowski M.F."/>
        </authorList>
    </citation>
    <scope>NUCLEOTIDE SEQUENCE</scope>
    <source>
        <strain evidence="2">SGP5-SGP5p</strain>
        <tissue evidence="2">Aerial part</tissue>
    </source>
</reference>
<dbReference type="Gene3D" id="1.25.40.10">
    <property type="entry name" value="Tetratricopeptide repeat domain"/>
    <property type="match status" value="1"/>
</dbReference>
<evidence type="ECO:0000313" key="2">
    <source>
        <dbReference type="EMBL" id="KAJ8451369.1"/>
    </source>
</evidence>
<gene>
    <name evidence="2" type="ORF">Cgig2_017760</name>
</gene>
<feature type="compositionally biased region" description="Polar residues" evidence="1">
    <location>
        <begin position="108"/>
        <end position="122"/>
    </location>
</feature>
<accession>A0A9Q1KX95</accession>
<sequence>MEGPHEIPHRVQYLKAEGNKSFQKALFRRAKAALGLCNIRQALCDLRKATRIDPHNIEIVQELQKIESIHSQYHEKRREVHSQANLNKRAGKRPTLEADPSSEKKRTSTVIGTPYYESTPTSDAKADPIAKAGKVQHDDGQVIPEKLVPPDVTSMKSKDYFMRSAPTFNGNCATRNVVYKPIGHTTRRRSLKLLCLSEAAYQQLEQGNSLEFFDNHTKIPLLASESSVADPMAIITKTKALILTGYVARGRLKGQGWKTPHS</sequence>
<dbReference type="AlphaFoldDB" id="A0A9Q1KX95"/>
<organism evidence="2 3">
    <name type="scientific">Carnegiea gigantea</name>
    <dbReference type="NCBI Taxonomy" id="171969"/>
    <lineage>
        <taxon>Eukaryota</taxon>
        <taxon>Viridiplantae</taxon>
        <taxon>Streptophyta</taxon>
        <taxon>Embryophyta</taxon>
        <taxon>Tracheophyta</taxon>
        <taxon>Spermatophyta</taxon>
        <taxon>Magnoliopsida</taxon>
        <taxon>eudicotyledons</taxon>
        <taxon>Gunneridae</taxon>
        <taxon>Pentapetalae</taxon>
        <taxon>Caryophyllales</taxon>
        <taxon>Cactineae</taxon>
        <taxon>Cactaceae</taxon>
        <taxon>Cactoideae</taxon>
        <taxon>Echinocereeae</taxon>
        <taxon>Carnegiea</taxon>
    </lineage>
</organism>
<protein>
    <submittedName>
        <fullName evidence="2">Uncharacterized protein</fullName>
    </submittedName>
</protein>